<dbReference type="EMBL" id="CP041730">
    <property type="protein sequence ID" value="QDQ28651.1"/>
    <property type="molecule type" value="Genomic_DNA"/>
</dbReference>
<dbReference type="Proteomes" id="UP000317550">
    <property type="component" value="Chromosome"/>
</dbReference>
<name>A0A516SKG7_9NEIS</name>
<dbReference type="SUPFAM" id="SSF56399">
    <property type="entry name" value="ADP-ribosylation"/>
    <property type="match status" value="1"/>
</dbReference>
<dbReference type="RefSeq" id="WP_144280034.1">
    <property type="nucleotide sequence ID" value="NZ_CP041730.1"/>
</dbReference>
<accession>A0A516SKG7</accession>
<reference evidence="2" key="1">
    <citation type="submission" date="2019-07" db="EMBL/GenBank/DDBJ databases">
        <title>Chitinimonas sp. nov., isolated from Ny-Alesund, arctica soil.</title>
        <authorList>
            <person name="Xu Q."/>
            <person name="Peng F."/>
        </authorList>
    </citation>
    <scope>NUCLEOTIDE SEQUENCE [LARGE SCALE GENOMIC DNA]</scope>
    <source>
        <strain evidence="2">R3-44</strain>
    </source>
</reference>
<dbReference type="AlphaFoldDB" id="A0A516SKG7"/>
<dbReference type="KEGG" id="cari:FNU76_21105"/>
<organism evidence="1 2">
    <name type="scientific">Chitinimonas arctica</name>
    <dbReference type="NCBI Taxonomy" id="2594795"/>
    <lineage>
        <taxon>Bacteria</taxon>
        <taxon>Pseudomonadati</taxon>
        <taxon>Pseudomonadota</taxon>
        <taxon>Betaproteobacteria</taxon>
        <taxon>Neisseriales</taxon>
        <taxon>Chitinibacteraceae</taxon>
        <taxon>Chitinimonas</taxon>
    </lineage>
</organism>
<proteinExistence type="predicted"/>
<keyword evidence="2" id="KW-1185">Reference proteome</keyword>
<dbReference type="OrthoDB" id="9800843at2"/>
<sequence>MNHGNLVVVYHGCDATVRDDLVSGQLGALTESNNRYDWLGPGAYFFENDPVRAQLFAQASKDNPEKLYTAKPIAAPAVVGAVLRISHWLDMTTQPAIQEFTAYLEAMKQVGLPLPKNHKASDSDVDILLRELDRAVFKFIHEARVEDKQPAYQAVRGAFSQGDRVAENSGFSTRTHIQIALREPSCVLGWFLPPEAKLMADAEYEAVAWELAQLNRTRKPKIRARKAS</sequence>
<protein>
    <submittedName>
        <fullName evidence="1">Uncharacterized protein</fullName>
    </submittedName>
</protein>
<evidence type="ECO:0000313" key="2">
    <source>
        <dbReference type="Proteomes" id="UP000317550"/>
    </source>
</evidence>
<gene>
    <name evidence="1" type="ORF">FNU76_21105</name>
</gene>
<evidence type="ECO:0000313" key="1">
    <source>
        <dbReference type="EMBL" id="QDQ28651.1"/>
    </source>
</evidence>